<reference evidence="7 8" key="1">
    <citation type="submission" date="2018-08" db="EMBL/GenBank/DDBJ databases">
        <title>A genome reference for cultivated species of the human gut microbiota.</title>
        <authorList>
            <person name="Zou Y."/>
            <person name="Xue W."/>
            <person name="Luo G."/>
        </authorList>
    </citation>
    <scope>NUCLEOTIDE SEQUENCE [LARGE SCALE GENOMIC DNA]</scope>
    <source>
        <strain evidence="7 8">TF08-11</strain>
    </source>
</reference>
<dbReference type="Pfam" id="PF00107">
    <property type="entry name" value="ADH_zinc_N"/>
    <property type="match status" value="1"/>
</dbReference>
<dbReference type="PANTHER" id="PTHR43401">
    <property type="entry name" value="L-THREONINE 3-DEHYDROGENASE"/>
    <property type="match status" value="1"/>
</dbReference>
<comment type="similarity">
    <text evidence="4">Belongs to the zinc-containing alcohol dehydrogenase family.</text>
</comment>
<dbReference type="RefSeq" id="WP_117446622.1">
    <property type="nucleotide sequence ID" value="NZ_JABAFR010000008.1"/>
</dbReference>
<dbReference type="EMBL" id="QUSK01000018">
    <property type="protein sequence ID" value="RGD75946.1"/>
    <property type="molecule type" value="Genomic_DNA"/>
</dbReference>
<keyword evidence="1 4" id="KW-0479">Metal-binding</keyword>
<evidence type="ECO:0000313" key="9">
    <source>
        <dbReference type="Proteomes" id="UP000540014"/>
    </source>
</evidence>
<dbReference type="Gene3D" id="3.40.50.720">
    <property type="entry name" value="NAD(P)-binding Rossmann-like Domain"/>
    <property type="match status" value="1"/>
</dbReference>
<accession>A0A3E3E3N3</accession>
<evidence type="ECO:0000313" key="7">
    <source>
        <dbReference type="EMBL" id="RGD75946.1"/>
    </source>
</evidence>
<dbReference type="Proteomes" id="UP000260721">
    <property type="component" value="Unassembled WGS sequence"/>
</dbReference>
<reference evidence="6 9" key="2">
    <citation type="submission" date="2020-04" db="EMBL/GenBank/DDBJ databases">
        <authorList>
            <person name="Hitch T.C.A."/>
            <person name="Wylensek D."/>
            <person name="Clavel T."/>
        </authorList>
    </citation>
    <scope>NUCLEOTIDE SEQUENCE [LARGE SCALE GENOMIC DNA]</scope>
    <source>
        <strain evidence="6 9">BSM-383-APC-22F</strain>
    </source>
</reference>
<keyword evidence="3" id="KW-0560">Oxidoreductase</keyword>
<evidence type="ECO:0000313" key="8">
    <source>
        <dbReference type="Proteomes" id="UP000260721"/>
    </source>
</evidence>
<dbReference type="InterPro" id="IPR002328">
    <property type="entry name" value="ADH_Zn_CS"/>
</dbReference>
<dbReference type="EMBL" id="JABAFR010000008">
    <property type="protein sequence ID" value="NME44118.1"/>
    <property type="molecule type" value="Genomic_DNA"/>
</dbReference>
<protein>
    <submittedName>
        <fullName evidence="7">Alcohol dehydrogenase</fullName>
    </submittedName>
    <submittedName>
        <fullName evidence="6">Zinc-binding dehydrogenase</fullName>
    </submittedName>
</protein>
<proteinExistence type="inferred from homology"/>
<name>A0A3E3E3N3_9FIRM</name>
<dbReference type="InterPro" id="IPR013154">
    <property type="entry name" value="ADH-like_N"/>
</dbReference>
<comment type="caution">
    <text evidence="7">The sequence shown here is derived from an EMBL/GenBank/DDBJ whole genome shotgun (WGS) entry which is preliminary data.</text>
</comment>
<dbReference type="InterPro" id="IPR013149">
    <property type="entry name" value="ADH-like_C"/>
</dbReference>
<keyword evidence="2 4" id="KW-0862">Zinc</keyword>
<dbReference type="InterPro" id="IPR036291">
    <property type="entry name" value="NAD(P)-bd_dom_sf"/>
</dbReference>
<dbReference type="SMART" id="SM00829">
    <property type="entry name" value="PKS_ER"/>
    <property type="match status" value="1"/>
</dbReference>
<comment type="cofactor">
    <cofactor evidence="4">
        <name>Zn(2+)</name>
        <dbReference type="ChEBI" id="CHEBI:29105"/>
    </cofactor>
</comment>
<sequence>MKALTRYCSDQGEFGGYHYIDLPAPECGPDDIVIKLKAAAICGADMKHWYADLNNENHSTELDSIRGHEFAGVIVKVGENVKKWHVGQRIVSDNSGQACGECPACEQGDFMLCEHKSGLGLDHNYKVFGGSGGFTKYAKIPGEILKLHPHAIWEIPEGVKYEEAAVLDPICNSYKAVAQQSSLLPGQDVVVFGTGPLGLFAVQIARIMGAVNIVMVGLEEDVETRFPIAMEVGATHCVNASKEDVVKRCTEICGRDNLGLVIECSGANIALKQSLEMLRPNGEVIRVGMGFKPLEFSINNITELNKSIIGHMAYDSTSWRESIRLLKSGAIKVQPMITHRLGLSKWKEGFAAMADKSAVKVIFHYDEEDKDVAEFGEEETPNDYDFND</sequence>
<dbReference type="CDD" id="cd08258">
    <property type="entry name" value="Zn_ADH4"/>
    <property type="match status" value="1"/>
</dbReference>
<dbReference type="AlphaFoldDB" id="A0A3E3E3N3"/>
<feature type="domain" description="Enoyl reductase (ER)" evidence="5">
    <location>
        <begin position="12"/>
        <end position="363"/>
    </location>
</feature>
<dbReference type="SUPFAM" id="SSF51735">
    <property type="entry name" value="NAD(P)-binding Rossmann-fold domains"/>
    <property type="match status" value="1"/>
</dbReference>
<dbReference type="InterPro" id="IPR020843">
    <property type="entry name" value="ER"/>
</dbReference>
<evidence type="ECO:0000256" key="3">
    <source>
        <dbReference type="ARBA" id="ARBA00023002"/>
    </source>
</evidence>
<dbReference type="PROSITE" id="PS00059">
    <property type="entry name" value="ADH_ZINC"/>
    <property type="match status" value="1"/>
</dbReference>
<evidence type="ECO:0000313" key="6">
    <source>
        <dbReference type="EMBL" id="NME44118.1"/>
    </source>
</evidence>
<organism evidence="7 8">
    <name type="scientific">Faecalicoccus pleomorphus</name>
    <dbReference type="NCBI Taxonomy" id="1323"/>
    <lineage>
        <taxon>Bacteria</taxon>
        <taxon>Bacillati</taxon>
        <taxon>Bacillota</taxon>
        <taxon>Erysipelotrichia</taxon>
        <taxon>Erysipelotrichales</taxon>
        <taxon>Erysipelotrichaceae</taxon>
        <taxon>Faecalicoccus</taxon>
    </lineage>
</organism>
<dbReference type="InterPro" id="IPR050129">
    <property type="entry name" value="Zn_alcohol_dh"/>
</dbReference>
<dbReference type="GO" id="GO:0008270">
    <property type="term" value="F:zinc ion binding"/>
    <property type="evidence" value="ECO:0007669"/>
    <property type="project" value="InterPro"/>
</dbReference>
<evidence type="ECO:0000256" key="1">
    <source>
        <dbReference type="ARBA" id="ARBA00022723"/>
    </source>
</evidence>
<dbReference type="Pfam" id="PF08240">
    <property type="entry name" value="ADH_N"/>
    <property type="match status" value="1"/>
</dbReference>
<dbReference type="Gene3D" id="3.90.180.10">
    <property type="entry name" value="Medium-chain alcohol dehydrogenases, catalytic domain"/>
    <property type="match status" value="1"/>
</dbReference>
<evidence type="ECO:0000256" key="4">
    <source>
        <dbReference type="RuleBase" id="RU361277"/>
    </source>
</evidence>
<gene>
    <name evidence="7" type="ORF">DXC78_08475</name>
    <name evidence="6" type="ORF">HF861_04375</name>
</gene>
<dbReference type="SUPFAM" id="SSF50129">
    <property type="entry name" value="GroES-like"/>
    <property type="match status" value="1"/>
</dbReference>
<dbReference type="Proteomes" id="UP000540014">
    <property type="component" value="Unassembled WGS sequence"/>
</dbReference>
<evidence type="ECO:0000256" key="2">
    <source>
        <dbReference type="ARBA" id="ARBA00022833"/>
    </source>
</evidence>
<evidence type="ECO:0000259" key="5">
    <source>
        <dbReference type="SMART" id="SM00829"/>
    </source>
</evidence>
<dbReference type="GO" id="GO:0016491">
    <property type="term" value="F:oxidoreductase activity"/>
    <property type="evidence" value="ECO:0007669"/>
    <property type="project" value="UniProtKB-KW"/>
</dbReference>
<dbReference type="PANTHER" id="PTHR43401:SF2">
    <property type="entry name" value="L-THREONINE 3-DEHYDROGENASE"/>
    <property type="match status" value="1"/>
</dbReference>
<dbReference type="InterPro" id="IPR011032">
    <property type="entry name" value="GroES-like_sf"/>
</dbReference>